<dbReference type="PROSITE" id="PS52002">
    <property type="entry name" value="SM"/>
    <property type="match status" value="1"/>
</dbReference>
<evidence type="ECO:0000256" key="2">
    <source>
        <dbReference type="ARBA" id="ARBA00006850"/>
    </source>
</evidence>
<comment type="subcellular location">
    <subcellularLocation>
        <location evidence="1">Nucleus</location>
    </subcellularLocation>
</comment>
<evidence type="ECO:0000256" key="8">
    <source>
        <dbReference type="ARBA" id="ARBA00023274"/>
    </source>
</evidence>
<dbReference type="InterPro" id="IPR010920">
    <property type="entry name" value="LSM_dom_sf"/>
</dbReference>
<dbReference type="Proteomes" id="UP001642464">
    <property type="component" value="Unassembled WGS sequence"/>
</dbReference>
<evidence type="ECO:0000256" key="6">
    <source>
        <dbReference type="ARBA" id="ARBA00023187"/>
    </source>
</evidence>
<name>A0ABP0SP46_9DINO</name>
<dbReference type="InterPro" id="IPR047575">
    <property type="entry name" value="Sm"/>
</dbReference>
<gene>
    <name evidence="10" type="ORF">SCF082_LOCUS52825</name>
</gene>
<keyword evidence="11" id="KW-1185">Reference proteome</keyword>
<keyword evidence="7" id="KW-0539">Nucleus</keyword>
<feature type="non-terminal residue" evidence="10">
    <location>
        <position position="1"/>
    </location>
</feature>
<evidence type="ECO:0000256" key="5">
    <source>
        <dbReference type="ARBA" id="ARBA00022884"/>
    </source>
</evidence>
<comment type="similarity">
    <text evidence="2">Belongs to the snRNP Sm proteins family.</text>
</comment>
<keyword evidence="6" id="KW-0508">mRNA splicing</keyword>
<keyword evidence="5" id="KW-0694">RNA-binding</keyword>
<feature type="domain" description="Sm" evidence="9">
    <location>
        <begin position="4"/>
        <end position="84"/>
    </location>
</feature>
<dbReference type="PANTHER" id="PTHR10553">
    <property type="entry name" value="SMALL NUCLEAR RIBONUCLEOPROTEIN"/>
    <property type="match status" value="1"/>
</dbReference>
<evidence type="ECO:0000313" key="10">
    <source>
        <dbReference type="EMBL" id="CAK9114016.1"/>
    </source>
</evidence>
<reference evidence="10 11" key="1">
    <citation type="submission" date="2024-02" db="EMBL/GenBank/DDBJ databases">
        <authorList>
            <person name="Chen Y."/>
            <person name="Shah S."/>
            <person name="Dougan E. K."/>
            <person name="Thang M."/>
            <person name="Chan C."/>
        </authorList>
    </citation>
    <scope>NUCLEOTIDE SEQUENCE [LARGE SCALE GENOMIC DNA]</scope>
</reference>
<dbReference type="EMBL" id="CAXAMM010044275">
    <property type="protein sequence ID" value="CAK9114016.1"/>
    <property type="molecule type" value="Genomic_DNA"/>
</dbReference>
<accession>A0ABP0SP46</accession>
<organism evidence="10 11">
    <name type="scientific">Durusdinium trenchii</name>
    <dbReference type="NCBI Taxonomy" id="1381693"/>
    <lineage>
        <taxon>Eukaryota</taxon>
        <taxon>Sar</taxon>
        <taxon>Alveolata</taxon>
        <taxon>Dinophyceae</taxon>
        <taxon>Suessiales</taxon>
        <taxon>Symbiodiniaceae</taxon>
        <taxon>Durusdinium</taxon>
    </lineage>
</organism>
<dbReference type="InterPro" id="IPR044641">
    <property type="entry name" value="Lsm7/SmG-like"/>
</dbReference>
<dbReference type="InterPro" id="IPR001163">
    <property type="entry name" value="Sm_dom_euk/arc"/>
</dbReference>
<dbReference type="InterPro" id="IPR017132">
    <property type="entry name" value="Lsm7"/>
</dbReference>
<dbReference type="CDD" id="cd01729">
    <property type="entry name" value="LSm7"/>
    <property type="match status" value="1"/>
</dbReference>
<keyword evidence="3" id="KW-0507">mRNA processing</keyword>
<keyword evidence="8" id="KW-0687">Ribonucleoprotein</keyword>
<protein>
    <submittedName>
        <fullName evidence="10">U6 snRNA-associated Sm-like protein LSm7</fullName>
    </submittedName>
</protein>
<evidence type="ECO:0000256" key="3">
    <source>
        <dbReference type="ARBA" id="ARBA00022664"/>
    </source>
</evidence>
<dbReference type="Pfam" id="PF01423">
    <property type="entry name" value="LSM"/>
    <property type="match status" value="1"/>
</dbReference>
<dbReference type="Gene3D" id="2.30.30.100">
    <property type="match status" value="1"/>
</dbReference>
<sequence>AMKRDILDLDKHVGKKIHVKFQGGRSVVGVLKGFDPLVNLVLDETVETIMDPEDPDTPTDETRHLGLTVVRGTSVMLVCPAEGMVETKTDPFQQQQEEAEA</sequence>
<comment type="caution">
    <text evidence="10">The sequence shown here is derived from an EMBL/GenBank/DDBJ whole genome shotgun (WGS) entry which is preliminary data.</text>
</comment>
<evidence type="ECO:0000313" key="11">
    <source>
        <dbReference type="Proteomes" id="UP001642464"/>
    </source>
</evidence>
<dbReference type="PANTHER" id="PTHR10553:SF5">
    <property type="entry name" value="U6 SNRNA-ASSOCIATED SM-LIKE PROTEIN LSM7"/>
    <property type="match status" value="1"/>
</dbReference>
<dbReference type="PIRSF" id="PIRSF037188">
    <property type="entry name" value="U6_snRNA_Lsm7"/>
    <property type="match status" value="1"/>
</dbReference>
<dbReference type="SMART" id="SM00651">
    <property type="entry name" value="Sm"/>
    <property type="match status" value="1"/>
</dbReference>
<evidence type="ECO:0000256" key="7">
    <source>
        <dbReference type="ARBA" id="ARBA00023242"/>
    </source>
</evidence>
<keyword evidence="4" id="KW-0747">Spliceosome</keyword>
<dbReference type="SUPFAM" id="SSF50182">
    <property type="entry name" value="Sm-like ribonucleoproteins"/>
    <property type="match status" value="1"/>
</dbReference>
<evidence type="ECO:0000256" key="4">
    <source>
        <dbReference type="ARBA" id="ARBA00022728"/>
    </source>
</evidence>
<evidence type="ECO:0000259" key="9">
    <source>
        <dbReference type="PROSITE" id="PS52002"/>
    </source>
</evidence>
<proteinExistence type="inferred from homology"/>
<evidence type="ECO:0000256" key="1">
    <source>
        <dbReference type="ARBA" id="ARBA00004123"/>
    </source>
</evidence>